<dbReference type="GO" id="GO:0046872">
    <property type="term" value="F:metal ion binding"/>
    <property type="evidence" value="ECO:0007669"/>
    <property type="project" value="UniProtKB-KW"/>
</dbReference>
<dbReference type="Proteomes" id="UP000050381">
    <property type="component" value="Unassembled WGS sequence"/>
</dbReference>
<dbReference type="GO" id="GO:0004713">
    <property type="term" value="F:protein tyrosine kinase activity"/>
    <property type="evidence" value="ECO:0007669"/>
    <property type="project" value="TreeGrafter"/>
</dbReference>
<evidence type="ECO:0000256" key="2">
    <source>
        <dbReference type="ARBA" id="ARBA00022723"/>
    </source>
</evidence>
<keyword evidence="2" id="KW-0479">Metal-binding</keyword>
<proteinExistence type="predicted"/>
<name>A0A0P9NRP3_PSESX</name>
<dbReference type="SFLD" id="SFLDG01129">
    <property type="entry name" value="C1.5:_HAD__Beta-PGM__Phosphata"/>
    <property type="match status" value="1"/>
</dbReference>
<dbReference type="InterPro" id="IPR036412">
    <property type="entry name" value="HAD-like_sf"/>
</dbReference>
<comment type="cofactor">
    <cofactor evidence="1">
        <name>Mg(2+)</name>
        <dbReference type="ChEBI" id="CHEBI:18420"/>
    </cofactor>
</comment>
<dbReference type="SFLD" id="SFLDS00003">
    <property type="entry name" value="Haloacid_Dehalogenase"/>
    <property type="match status" value="1"/>
</dbReference>
<reference evidence="3 4" key="1">
    <citation type="submission" date="2015-09" db="EMBL/GenBank/DDBJ databases">
        <title>Genome announcement of multiple Pseudomonas syringae strains.</title>
        <authorList>
            <person name="Thakur S."/>
            <person name="Wang P.W."/>
            <person name="Gong Y."/>
            <person name="Weir B.S."/>
            <person name="Guttman D.S."/>
        </authorList>
    </citation>
    <scope>NUCLEOTIDE SEQUENCE [LARGE SCALE GENOMIC DNA]</scope>
    <source>
        <strain evidence="3 4">ICMP9419</strain>
    </source>
</reference>
<dbReference type="EMBL" id="LJQD01000038">
    <property type="protein sequence ID" value="KPW99833.1"/>
    <property type="molecule type" value="Genomic_DNA"/>
</dbReference>
<dbReference type="AlphaFoldDB" id="A0A0P9NRP3"/>
<dbReference type="InterPro" id="IPR041492">
    <property type="entry name" value="HAD_2"/>
</dbReference>
<dbReference type="InterPro" id="IPR050155">
    <property type="entry name" value="HAD-like_hydrolase_sf"/>
</dbReference>
<dbReference type="PATRIC" id="fig|264450.4.peg.2115"/>
<gene>
    <name evidence="3" type="ORF">ALO79_200025</name>
</gene>
<evidence type="ECO:0000313" key="4">
    <source>
        <dbReference type="Proteomes" id="UP000050381"/>
    </source>
</evidence>
<evidence type="ECO:0000256" key="1">
    <source>
        <dbReference type="ARBA" id="ARBA00001946"/>
    </source>
</evidence>
<dbReference type="Gene3D" id="1.10.150.240">
    <property type="entry name" value="Putative phosphatase, domain 2"/>
    <property type="match status" value="1"/>
</dbReference>
<organism evidence="3 4">
    <name type="scientific">Pseudomonas syringae pv. castaneae</name>
    <dbReference type="NCBI Taxonomy" id="264450"/>
    <lineage>
        <taxon>Bacteria</taxon>
        <taxon>Pseudomonadati</taxon>
        <taxon>Pseudomonadota</taxon>
        <taxon>Gammaproteobacteria</taxon>
        <taxon>Pseudomonadales</taxon>
        <taxon>Pseudomonadaceae</taxon>
        <taxon>Pseudomonas</taxon>
        <taxon>Pseudomonas syringae</taxon>
    </lineage>
</organism>
<dbReference type="Pfam" id="PF13419">
    <property type="entry name" value="HAD_2"/>
    <property type="match status" value="1"/>
</dbReference>
<sequence>MKTLIFDLDGTLVDSAPGIVASLTHAVRALGHDFTPSAGITHLLGPPMTQVMAQLLMPYGDDRIDQGVELYRTHYGRYGISGSLAYPGIRQVIDSLTTQGYALYVATSKRQEFAERILSETGLRGHFQSVFGTSPDGKLDDKSRLLDTLLAVEALRSESACMIGDKRDDIVAAHQNGLLAIGVLWGYGTRAELIECGADKLVEQPTHLLDALMRYLDDGAVPIDNN</sequence>
<dbReference type="SUPFAM" id="SSF56784">
    <property type="entry name" value="HAD-like"/>
    <property type="match status" value="1"/>
</dbReference>
<dbReference type="GO" id="GO:0005829">
    <property type="term" value="C:cytosol"/>
    <property type="evidence" value="ECO:0007669"/>
    <property type="project" value="TreeGrafter"/>
</dbReference>
<dbReference type="PANTHER" id="PTHR43434">
    <property type="entry name" value="PHOSPHOGLYCOLATE PHOSPHATASE"/>
    <property type="match status" value="1"/>
</dbReference>
<comment type="caution">
    <text evidence="3">The sequence shown here is derived from an EMBL/GenBank/DDBJ whole genome shotgun (WGS) entry which is preliminary data.</text>
</comment>
<dbReference type="InterPro" id="IPR023214">
    <property type="entry name" value="HAD_sf"/>
</dbReference>
<evidence type="ECO:0000313" key="3">
    <source>
        <dbReference type="EMBL" id="KPW99833.1"/>
    </source>
</evidence>
<dbReference type="Gene3D" id="3.40.50.1000">
    <property type="entry name" value="HAD superfamily/HAD-like"/>
    <property type="match status" value="1"/>
</dbReference>
<dbReference type="InterPro" id="IPR023198">
    <property type="entry name" value="PGP-like_dom2"/>
</dbReference>
<protein>
    <submittedName>
        <fullName evidence="3">Uncharacterized protein</fullName>
    </submittedName>
</protein>
<dbReference type="PANTHER" id="PTHR43434:SF20">
    <property type="entry name" value="5'-NUCLEOTIDASE"/>
    <property type="match status" value="1"/>
</dbReference>
<accession>A0A0P9NRP3</accession>